<reference evidence="2" key="1">
    <citation type="submission" date="2020-01" db="EMBL/GenBank/DDBJ databases">
        <authorList>
            <consortium name="DOE Joint Genome Institute"/>
            <person name="Haridas S."/>
            <person name="Albert R."/>
            <person name="Binder M."/>
            <person name="Bloem J."/>
            <person name="Labutti K."/>
            <person name="Salamov A."/>
            <person name="Andreopoulos B."/>
            <person name="Baker S.E."/>
            <person name="Barry K."/>
            <person name="Bills G."/>
            <person name="Bluhm B.H."/>
            <person name="Cannon C."/>
            <person name="Castanera R."/>
            <person name="Culley D.E."/>
            <person name="Daum C."/>
            <person name="Ezra D."/>
            <person name="Gonzalez J.B."/>
            <person name="Henrissat B."/>
            <person name="Kuo A."/>
            <person name="Liang C."/>
            <person name="Lipzen A."/>
            <person name="Lutzoni F."/>
            <person name="Magnuson J."/>
            <person name="Mondo S."/>
            <person name="Nolan M."/>
            <person name="Ohm R."/>
            <person name="Pangilinan J."/>
            <person name="Park H.-J."/>
            <person name="Ramirez L."/>
            <person name="Alfaro M."/>
            <person name="Sun H."/>
            <person name="Tritt A."/>
            <person name="Yoshinaga Y."/>
            <person name="Zwiers L.-H."/>
            <person name="Turgeon B.G."/>
            <person name="Goodwin S.B."/>
            <person name="Spatafora J.W."/>
            <person name="Crous P.W."/>
            <person name="Grigoriev I.V."/>
        </authorList>
    </citation>
    <scope>NUCLEOTIDE SEQUENCE</scope>
    <source>
        <strain evidence="2">IPT5</strain>
    </source>
</reference>
<accession>A0A6A7BF00</accession>
<feature type="region of interest" description="Disordered" evidence="1">
    <location>
        <begin position="95"/>
        <end position="152"/>
    </location>
</feature>
<evidence type="ECO:0000256" key="1">
    <source>
        <dbReference type="SAM" id="MobiDB-lite"/>
    </source>
</evidence>
<feature type="compositionally biased region" description="Low complexity" evidence="1">
    <location>
        <begin position="101"/>
        <end position="110"/>
    </location>
</feature>
<gene>
    <name evidence="2" type="ORF">T440DRAFT_525200</name>
</gene>
<feature type="compositionally biased region" description="Polar residues" evidence="1">
    <location>
        <begin position="272"/>
        <end position="282"/>
    </location>
</feature>
<sequence>MPDHVTDITWSTARIRNYPTTDTGTHTWTLFYMDPPEATITMVAYSTAELLIESDDVVAVQNHTTTLTNGVVLLLTRDPDVLLYRRLATVGSSSTEDAYLSSSDATTSSSEMQASPPFPSTSSDATTSVVTPGTNANGSALSHLPSNEISSSHTASPAAVFTNNSKLGSGTIAGVAEQCTMYLLLRRRKRAMTATDTPADNGPWNQHSNSQVANANQYPPEKVVYRHESSGVQVPQELESPKEEIGSLRFSGLATDVRHVELPSATDGLDYSATSRRTSVPANQDRISKVIDESSPHVQAQRRREVEWLESEEVKLRQRREELLQQGRKHSG</sequence>
<proteinExistence type="predicted"/>
<organism evidence="2 3">
    <name type="scientific">Plenodomus tracheiphilus IPT5</name>
    <dbReference type="NCBI Taxonomy" id="1408161"/>
    <lineage>
        <taxon>Eukaryota</taxon>
        <taxon>Fungi</taxon>
        <taxon>Dikarya</taxon>
        <taxon>Ascomycota</taxon>
        <taxon>Pezizomycotina</taxon>
        <taxon>Dothideomycetes</taxon>
        <taxon>Pleosporomycetidae</taxon>
        <taxon>Pleosporales</taxon>
        <taxon>Pleosporineae</taxon>
        <taxon>Leptosphaeriaceae</taxon>
        <taxon>Plenodomus</taxon>
    </lineage>
</organism>
<protein>
    <submittedName>
        <fullName evidence="2">Uncharacterized protein</fullName>
    </submittedName>
</protein>
<feature type="compositionally biased region" description="Low complexity" evidence="1">
    <location>
        <begin position="120"/>
        <end position="131"/>
    </location>
</feature>
<name>A0A6A7BF00_9PLEO</name>
<evidence type="ECO:0000313" key="3">
    <source>
        <dbReference type="Proteomes" id="UP000799423"/>
    </source>
</evidence>
<dbReference type="AlphaFoldDB" id="A0A6A7BF00"/>
<feature type="compositionally biased region" description="Basic and acidic residues" evidence="1">
    <location>
        <begin position="286"/>
        <end position="295"/>
    </location>
</feature>
<evidence type="ECO:0000313" key="2">
    <source>
        <dbReference type="EMBL" id="KAF2852778.1"/>
    </source>
</evidence>
<dbReference type="Proteomes" id="UP000799423">
    <property type="component" value="Unassembled WGS sequence"/>
</dbReference>
<dbReference type="OrthoDB" id="3695046at2759"/>
<feature type="compositionally biased region" description="Polar residues" evidence="1">
    <location>
        <begin position="132"/>
        <end position="152"/>
    </location>
</feature>
<dbReference type="EMBL" id="MU006297">
    <property type="protein sequence ID" value="KAF2852778.1"/>
    <property type="molecule type" value="Genomic_DNA"/>
</dbReference>
<feature type="region of interest" description="Disordered" evidence="1">
    <location>
        <begin position="267"/>
        <end position="305"/>
    </location>
</feature>
<keyword evidence="3" id="KW-1185">Reference proteome</keyword>